<reference evidence="3 4" key="1">
    <citation type="journal article" date="2013" name="Genome Announc.">
        <title>Draft Genome Sequence of an Alphaproteobacterium, Caenispirillum salinarum AK4(T), Isolated from a Solar Saltern.</title>
        <authorList>
            <person name="Khatri I."/>
            <person name="Singh A."/>
            <person name="Korpole S."/>
            <person name="Pinnaka A.K."/>
            <person name="Subramanian S."/>
        </authorList>
    </citation>
    <scope>NUCLEOTIDE SEQUENCE [LARGE SCALE GENOMIC DNA]</scope>
    <source>
        <strain evidence="3 4">AK4</strain>
    </source>
</reference>
<feature type="transmembrane region" description="Helical" evidence="2">
    <location>
        <begin position="20"/>
        <end position="43"/>
    </location>
</feature>
<comment type="caution">
    <text evidence="3">The sequence shown here is derived from an EMBL/GenBank/DDBJ whole genome shotgun (WGS) entry which is preliminary data.</text>
</comment>
<dbReference type="eggNOG" id="ENOG503366V">
    <property type="taxonomic scope" value="Bacteria"/>
</dbReference>
<protein>
    <recommendedName>
        <fullName evidence="5">Motility protein B-like N-terminal domain-containing protein</fullName>
    </recommendedName>
</protein>
<keyword evidence="2" id="KW-1133">Transmembrane helix</keyword>
<gene>
    <name evidence="3" type="ORF">C882_2202</name>
</gene>
<dbReference type="AlphaFoldDB" id="K9H7X8"/>
<dbReference type="EMBL" id="ANHY01000025">
    <property type="protein sequence ID" value="EKV26693.1"/>
    <property type="molecule type" value="Genomic_DNA"/>
</dbReference>
<dbReference type="STRING" id="1238182.C882_2202"/>
<proteinExistence type="predicted"/>
<feature type="compositionally biased region" description="Basic and acidic residues" evidence="1">
    <location>
        <begin position="239"/>
        <end position="252"/>
    </location>
</feature>
<organism evidence="3 4">
    <name type="scientific">Caenispirillum salinarum AK4</name>
    <dbReference type="NCBI Taxonomy" id="1238182"/>
    <lineage>
        <taxon>Bacteria</taxon>
        <taxon>Pseudomonadati</taxon>
        <taxon>Pseudomonadota</taxon>
        <taxon>Alphaproteobacteria</taxon>
        <taxon>Rhodospirillales</taxon>
        <taxon>Novispirillaceae</taxon>
        <taxon>Caenispirillum</taxon>
    </lineage>
</organism>
<keyword evidence="2" id="KW-0812">Transmembrane</keyword>
<accession>K9H7X8</accession>
<evidence type="ECO:0000313" key="4">
    <source>
        <dbReference type="Proteomes" id="UP000009881"/>
    </source>
</evidence>
<evidence type="ECO:0000256" key="2">
    <source>
        <dbReference type="SAM" id="Phobius"/>
    </source>
</evidence>
<evidence type="ECO:0000313" key="3">
    <source>
        <dbReference type="EMBL" id="EKV26693.1"/>
    </source>
</evidence>
<name>K9H7X8_9PROT</name>
<sequence>MEHSDDPTLHGWAGTRHASLSLFLALYLMLLAFFIALIAHSTFEEQRSTRAMDSLNATFQRFGSTALGRFTGDAGTVVAEARAFKTAARGLFEGAIPAAKVEDIGRGRLLDVTVPAESLFEPGLAAVRRPHLRMLDRLVAAMASPPEGYRYIMEFLTASDYSTGETSGARETLALDRAGSLARTMVARGAPPDMIVAGVTTRDAAGPDEAVFRFSLVEAAAADLDWQGPIAGATTGGGTERENDRTARPAAE</sequence>
<keyword evidence="4" id="KW-1185">Reference proteome</keyword>
<dbReference type="Proteomes" id="UP000009881">
    <property type="component" value="Unassembled WGS sequence"/>
</dbReference>
<evidence type="ECO:0008006" key="5">
    <source>
        <dbReference type="Google" id="ProtNLM"/>
    </source>
</evidence>
<dbReference type="RefSeq" id="WP_009542597.1">
    <property type="nucleotide sequence ID" value="NZ_ANHY01000025.1"/>
</dbReference>
<keyword evidence="2" id="KW-0472">Membrane</keyword>
<feature type="region of interest" description="Disordered" evidence="1">
    <location>
        <begin position="228"/>
        <end position="252"/>
    </location>
</feature>
<evidence type="ECO:0000256" key="1">
    <source>
        <dbReference type="SAM" id="MobiDB-lite"/>
    </source>
</evidence>
<dbReference type="OrthoDB" id="7303741at2"/>